<reference evidence="2" key="1">
    <citation type="submission" date="2022-11" db="UniProtKB">
        <authorList>
            <consortium name="WormBaseParasite"/>
        </authorList>
    </citation>
    <scope>IDENTIFICATION</scope>
</reference>
<dbReference type="InterPro" id="IPR023299">
    <property type="entry name" value="ATPase_P-typ_cyto_dom_N"/>
</dbReference>
<keyword evidence="1" id="KW-1185">Reference proteome</keyword>
<evidence type="ECO:0000313" key="2">
    <source>
        <dbReference type="WBParaSite" id="nRc.2.0.1.t39051-RA"/>
    </source>
</evidence>
<sequence>YVSINIKLLINNVKYCLPNASFPQASNFHSSPGHGIRCLISKSSQDATPNLHKDLQNYDIKLKRPHATIPLNGNIEIVQFAMEKPENLNTLNVRDNNSDKHEIVIGNRRWLDKRGIDICDQIDKMMKIEETYGHIVVLCALDGYATLTIR</sequence>
<dbReference type="Gene3D" id="3.40.1110.10">
    <property type="entry name" value="Calcium-transporting ATPase, cytoplasmic domain N"/>
    <property type="match status" value="1"/>
</dbReference>
<dbReference type="GO" id="GO:0000166">
    <property type="term" value="F:nucleotide binding"/>
    <property type="evidence" value="ECO:0007669"/>
    <property type="project" value="InterPro"/>
</dbReference>
<dbReference type="Proteomes" id="UP000887565">
    <property type="component" value="Unplaced"/>
</dbReference>
<dbReference type="AlphaFoldDB" id="A0A915KMP7"/>
<accession>A0A915KMP7</accession>
<proteinExistence type="predicted"/>
<protein>
    <submittedName>
        <fullName evidence="2">Uncharacterized protein</fullName>
    </submittedName>
</protein>
<dbReference type="WBParaSite" id="nRc.2.0.1.t39051-RA">
    <property type="protein sequence ID" value="nRc.2.0.1.t39051-RA"/>
    <property type="gene ID" value="nRc.2.0.1.g39051"/>
</dbReference>
<organism evidence="1 2">
    <name type="scientific">Romanomermis culicivorax</name>
    <name type="common">Nematode worm</name>
    <dbReference type="NCBI Taxonomy" id="13658"/>
    <lineage>
        <taxon>Eukaryota</taxon>
        <taxon>Metazoa</taxon>
        <taxon>Ecdysozoa</taxon>
        <taxon>Nematoda</taxon>
        <taxon>Enoplea</taxon>
        <taxon>Dorylaimia</taxon>
        <taxon>Mermithida</taxon>
        <taxon>Mermithoidea</taxon>
        <taxon>Mermithidae</taxon>
        <taxon>Romanomermis</taxon>
    </lineage>
</organism>
<evidence type="ECO:0000313" key="1">
    <source>
        <dbReference type="Proteomes" id="UP000887565"/>
    </source>
</evidence>
<name>A0A915KMP7_ROMCU</name>